<feature type="binding site" evidence="8">
    <location>
        <begin position="142"/>
        <end position="143"/>
    </location>
    <ligand>
        <name>NAD(+)</name>
        <dbReference type="ChEBI" id="CHEBI:57540"/>
    </ligand>
</feature>
<comment type="function">
    <text evidence="8">Involved in the regulation of the intracellular balance of NAD and NADP, and is a key enzyme in the biosynthesis of NADP. Catalyzes specifically the phosphorylation on 2'-hydroxyl of the adenosine moiety of NAD to yield NADP.</text>
</comment>
<dbReference type="GO" id="GO:0003951">
    <property type="term" value="F:NAD+ kinase activity"/>
    <property type="evidence" value="ECO:0007669"/>
    <property type="project" value="UniProtKB-UniRule"/>
</dbReference>
<dbReference type="Gene3D" id="2.60.200.30">
    <property type="entry name" value="Probable inorganic polyphosphate/atp-NAD kinase, domain 2"/>
    <property type="match status" value="1"/>
</dbReference>
<keyword evidence="4 8" id="KW-0067">ATP-binding</keyword>
<comment type="caution">
    <text evidence="8">Lacks conserved residue(s) required for the propagation of feature annotation.</text>
</comment>
<gene>
    <name evidence="8" type="primary">nadK</name>
    <name evidence="9" type="ORF">A3F83_10030</name>
</gene>
<comment type="catalytic activity">
    <reaction evidence="7 8">
        <text>NAD(+) + ATP = ADP + NADP(+) + H(+)</text>
        <dbReference type="Rhea" id="RHEA:18629"/>
        <dbReference type="ChEBI" id="CHEBI:15378"/>
        <dbReference type="ChEBI" id="CHEBI:30616"/>
        <dbReference type="ChEBI" id="CHEBI:57540"/>
        <dbReference type="ChEBI" id="CHEBI:58349"/>
        <dbReference type="ChEBI" id="CHEBI:456216"/>
        <dbReference type="EC" id="2.7.1.23"/>
    </reaction>
</comment>
<dbReference type="PANTHER" id="PTHR20275">
    <property type="entry name" value="NAD KINASE"/>
    <property type="match status" value="1"/>
</dbReference>
<sequence length="288" mass="31303">MNIVLKVNIYHKDVESQIGPCLDYLLEKKVGIWVGAELAGIFHRPSFQVFEEGHPPPGLSLIVAFGGDGTVLAASRVDGIFGVPILAVNLGNFGFLTTSSLEEFRAHFERILAGDYAVEERMMLKAEVVSAEGQVSSFTALNDVVLHKGSLARPILIDLKTGEDLVGVFPADGVIISTPTGSTAYSLSAGGPILYPQMNAIAITPICPHTLAVRPLVVPADYPVSLSEQSKHQDVMLTVDGQLSHSIKEEDRVIVTRSPQVTRLVKPFEGSFFSRLRGKLKWGERERK</sequence>
<keyword evidence="5 8" id="KW-0521">NADP</keyword>
<evidence type="ECO:0000313" key="9">
    <source>
        <dbReference type="EMBL" id="OGG06869.1"/>
    </source>
</evidence>
<name>A0A1F5Z327_9BACT</name>
<evidence type="ECO:0000256" key="1">
    <source>
        <dbReference type="ARBA" id="ARBA00022679"/>
    </source>
</evidence>
<comment type="cofactor">
    <cofactor evidence="8">
        <name>a divalent metal cation</name>
        <dbReference type="ChEBI" id="CHEBI:60240"/>
    </cofactor>
</comment>
<dbReference type="STRING" id="1817867.A3F83_10030"/>
<dbReference type="GO" id="GO:0005737">
    <property type="term" value="C:cytoplasm"/>
    <property type="evidence" value="ECO:0007669"/>
    <property type="project" value="UniProtKB-SubCell"/>
</dbReference>
<dbReference type="SUPFAM" id="SSF111331">
    <property type="entry name" value="NAD kinase/diacylglycerol kinase-like"/>
    <property type="match status" value="1"/>
</dbReference>
<dbReference type="EMBL" id="MFIX01000003">
    <property type="protein sequence ID" value="OGG06869.1"/>
    <property type="molecule type" value="Genomic_DNA"/>
</dbReference>
<dbReference type="InterPro" id="IPR017437">
    <property type="entry name" value="ATP-NAD_kinase_PpnK-typ_C"/>
</dbReference>
<dbReference type="Pfam" id="PF20143">
    <property type="entry name" value="NAD_kinase_C"/>
    <property type="match status" value="1"/>
</dbReference>
<dbReference type="GO" id="GO:0006741">
    <property type="term" value="P:NADP+ biosynthetic process"/>
    <property type="evidence" value="ECO:0007669"/>
    <property type="project" value="UniProtKB-UniRule"/>
</dbReference>
<evidence type="ECO:0000256" key="6">
    <source>
        <dbReference type="ARBA" id="ARBA00023027"/>
    </source>
</evidence>
<dbReference type="Proteomes" id="UP000179129">
    <property type="component" value="Unassembled WGS sequence"/>
</dbReference>
<evidence type="ECO:0000313" key="10">
    <source>
        <dbReference type="Proteomes" id="UP000179129"/>
    </source>
</evidence>
<feature type="binding site" evidence="8">
    <location>
        <position position="153"/>
    </location>
    <ligand>
        <name>NAD(+)</name>
        <dbReference type="ChEBI" id="CHEBI:57540"/>
    </ligand>
</feature>
<comment type="similarity">
    <text evidence="8">Belongs to the NAD kinase family.</text>
</comment>
<keyword evidence="6 8" id="KW-0520">NAD</keyword>
<dbReference type="FunFam" id="2.60.200.30:FF:000009">
    <property type="entry name" value="Poly(P)/ATP NAD kinase"/>
    <property type="match status" value="1"/>
</dbReference>
<evidence type="ECO:0000256" key="2">
    <source>
        <dbReference type="ARBA" id="ARBA00022741"/>
    </source>
</evidence>
<dbReference type="PANTHER" id="PTHR20275:SF0">
    <property type="entry name" value="NAD KINASE"/>
    <property type="match status" value="1"/>
</dbReference>
<dbReference type="EC" id="2.7.1.23" evidence="8"/>
<dbReference type="Gene3D" id="3.40.50.10330">
    <property type="entry name" value="Probable inorganic polyphosphate/atp-NAD kinase, domain 1"/>
    <property type="match status" value="1"/>
</dbReference>
<feature type="binding site" evidence="8">
    <location>
        <position position="172"/>
    </location>
    <ligand>
        <name>NAD(+)</name>
        <dbReference type="ChEBI" id="CHEBI:57540"/>
    </ligand>
</feature>
<feature type="binding site" evidence="8">
    <location>
        <begin position="183"/>
        <end position="188"/>
    </location>
    <ligand>
        <name>NAD(+)</name>
        <dbReference type="ChEBI" id="CHEBI:57540"/>
    </ligand>
</feature>
<feature type="active site" description="Proton acceptor" evidence="8">
    <location>
        <position position="68"/>
    </location>
</feature>
<dbReference type="InterPro" id="IPR016064">
    <property type="entry name" value="NAD/diacylglycerol_kinase_sf"/>
</dbReference>
<dbReference type="AlphaFoldDB" id="A0A1F5Z327"/>
<comment type="subcellular location">
    <subcellularLocation>
        <location evidence="8">Cytoplasm</location>
    </subcellularLocation>
</comment>
<keyword evidence="2 8" id="KW-0547">Nucleotide-binding</keyword>
<evidence type="ECO:0000256" key="7">
    <source>
        <dbReference type="ARBA" id="ARBA00047925"/>
    </source>
</evidence>
<evidence type="ECO:0000256" key="4">
    <source>
        <dbReference type="ARBA" id="ARBA00022840"/>
    </source>
</evidence>
<dbReference type="InterPro" id="IPR002504">
    <property type="entry name" value="NADK"/>
</dbReference>
<dbReference type="GO" id="GO:0046872">
    <property type="term" value="F:metal ion binding"/>
    <property type="evidence" value="ECO:0007669"/>
    <property type="project" value="UniProtKB-UniRule"/>
</dbReference>
<accession>A0A1F5Z327</accession>
<feature type="binding site" evidence="8">
    <location>
        <position position="242"/>
    </location>
    <ligand>
        <name>NAD(+)</name>
        <dbReference type="ChEBI" id="CHEBI:57540"/>
    </ligand>
</feature>
<dbReference type="HAMAP" id="MF_00361">
    <property type="entry name" value="NAD_kinase"/>
    <property type="match status" value="1"/>
</dbReference>
<keyword evidence="8" id="KW-0963">Cytoplasm</keyword>
<evidence type="ECO:0000256" key="3">
    <source>
        <dbReference type="ARBA" id="ARBA00022777"/>
    </source>
</evidence>
<dbReference type="GO" id="GO:0019674">
    <property type="term" value="P:NAD+ metabolic process"/>
    <property type="evidence" value="ECO:0007669"/>
    <property type="project" value="InterPro"/>
</dbReference>
<reference evidence="9 10" key="1">
    <citation type="journal article" date="2016" name="Nat. Commun.">
        <title>Thousands of microbial genomes shed light on interconnected biogeochemical processes in an aquifer system.</title>
        <authorList>
            <person name="Anantharaman K."/>
            <person name="Brown C.T."/>
            <person name="Hug L.A."/>
            <person name="Sharon I."/>
            <person name="Castelle C.J."/>
            <person name="Probst A.J."/>
            <person name="Thomas B.C."/>
            <person name="Singh A."/>
            <person name="Wilkins M.J."/>
            <person name="Karaoz U."/>
            <person name="Brodie E.L."/>
            <person name="Williams K.H."/>
            <person name="Hubbard S.S."/>
            <person name="Banfield J.F."/>
        </authorList>
    </citation>
    <scope>NUCLEOTIDE SEQUENCE [LARGE SCALE GENOMIC DNA]</scope>
</reference>
<dbReference type="Pfam" id="PF01513">
    <property type="entry name" value="NAD_kinase"/>
    <property type="match status" value="1"/>
</dbReference>
<dbReference type="GO" id="GO:0005524">
    <property type="term" value="F:ATP binding"/>
    <property type="evidence" value="ECO:0007669"/>
    <property type="project" value="UniProtKB-KW"/>
</dbReference>
<evidence type="ECO:0000256" key="8">
    <source>
        <dbReference type="HAMAP-Rule" id="MF_00361"/>
    </source>
</evidence>
<dbReference type="GO" id="GO:0051287">
    <property type="term" value="F:NAD binding"/>
    <property type="evidence" value="ECO:0007669"/>
    <property type="project" value="UniProtKB-ARBA"/>
</dbReference>
<comment type="caution">
    <text evidence="9">The sequence shown here is derived from an EMBL/GenBank/DDBJ whole genome shotgun (WGS) entry which is preliminary data.</text>
</comment>
<evidence type="ECO:0000256" key="5">
    <source>
        <dbReference type="ARBA" id="ARBA00022857"/>
    </source>
</evidence>
<feature type="binding site" evidence="8">
    <location>
        <begin position="68"/>
        <end position="69"/>
    </location>
    <ligand>
        <name>NAD(+)</name>
        <dbReference type="ChEBI" id="CHEBI:57540"/>
    </ligand>
</feature>
<proteinExistence type="inferred from homology"/>
<keyword evidence="1 8" id="KW-0808">Transferase</keyword>
<organism evidence="9 10">
    <name type="scientific">Candidatus Glassbacteria bacterium RIFCSPLOWO2_12_FULL_58_11</name>
    <dbReference type="NCBI Taxonomy" id="1817867"/>
    <lineage>
        <taxon>Bacteria</taxon>
        <taxon>Candidatus Glassiibacteriota</taxon>
    </lineage>
</organism>
<keyword evidence="3 8" id="KW-0418">Kinase</keyword>
<dbReference type="InterPro" id="IPR017438">
    <property type="entry name" value="ATP-NAD_kinase_N"/>
</dbReference>
<protein>
    <recommendedName>
        <fullName evidence="8">NAD kinase</fullName>
        <ecNumber evidence="8">2.7.1.23</ecNumber>
    </recommendedName>
    <alternativeName>
        <fullName evidence="8">ATP-dependent NAD kinase</fullName>
    </alternativeName>
</protein>